<feature type="domain" description="Beta-Casp" evidence="6">
    <location>
        <begin position="282"/>
        <end position="429"/>
    </location>
</feature>
<keyword evidence="3 4" id="KW-0539">Nucleus</keyword>
<reference evidence="7" key="1">
    <citation type="submission" date="2023-04" db="EMBL/GenBank/DDBJ databases">
        <title>Black Yeasts Isolated from many extreme environments.</title>
        <authorList>
            <person name="Coleine C."/>
            <person name="Stajich J.E."/>
            <person name="Selbmann L."/>
        </authorList>
    </citation>
    <scope>NUCLEOTIDE SEQUENCE</scope>
    <source>
        <strain evidence="7">CCFEE 5312</strain>
    </source>
</reference>
<feature type="compositionally biased region" description="Gly residues" evidence="5">
    <location>
        <begin position="668"/>
        <end position="677"/>
    </location>
</feature>
<gene>
    <name evidence="7" type="ORF">LTR09_001377</name>
</gene>
<feature type="compositionally biased region" description="Polar residues" evidence="5">
    <location>
        <begin position="483"/>
        <end position="497"/>
    </location>
</feature>
<dbReference type="GO" id="GO:0003723">
    <property type="term" value="F:RNA binding"/>
    <property type="evidence" value="ECO:0007669"/>
    <property type="project" value="UniProtKB-KW"/>
</dbReference>
<dbReference type="SUPFAM" id="SSF56281">
    <property type="entry name" value="Metallo-hydrolase/oxidoreductase"/>
    <property type="match status" value="1"/>
</dbReference>
<feature type="region of interest" description="Disordered" evidence="5">
    <location>
        <begin position="596"/>
        <end position="704"/>
    </location>
</feature>
<dbReference type="AlphaFoldDB" id="A0AAJ0GIP0"/>
<dbReference type="InterPro" id="IPR025069">
    <property type="entry name" value="Cpsf2_C"/>
</dbReference>
<evidence type="ECO:0000259" key="6">
    <source>
        <dbReference type="SMART" id="SM01027"/>
    </source>
</evidence>
<feature type="compositionally biased region" description="Basic and acidic residues" evidence="5">
    <location>
        <begin position="626"/>
        <end position="656"/>
    </location>
</feature>
<comment type="similarity">
    <text evidence="4">Belongs to the metallo-beta-lactamase superfamily. RNA-metabolizing metallo-beta-lactamase-like family. CPSF2/YSH1 subfamily.</text>
</comment>
<dbReference type="Proteomes" id="UP001271007">
    <property type="component" value="Unassembled WGS sequence"/>
</dbReference>
<comment type="subcellular location">
    <subcellularLocation>
        <location evidence="1 4">Nucleus</location>
    </subcellularLocation>
</comment>
<name>A0AAJ0GIP0_9PEZI</name>
<dbReference type="Pfam" id="PF16661">
    <property type="entry name" value="Lactamase_B_6"/>
    <property type="match status" value="1"/>
</dbReference>
<dbReference type="Pfam" id="PF13299">
    <property type="entry name" value="CPSF100_C"/>
    <property type="match status" value="1"/>
</dbReference>
<dbReference type="PANTHER" id="PTHR45922:SF1">
    <property type="entry name" value="CLEAVAGE AND POLYADENYLATION SPECIFICITY FACTOR SUBUNIT 2"/>
    <property type="match status" value="1"/>
</dbReference>
<keyword evidence="2 4" id="KW-0507">mRNA processing</keyword>
<protein>
    <recommendedName>
        <fullName evidence="4">Cleavage and polyadenylation specificity factor subunit 2</fullName>
    </recommendedName>
    <alternativeName>
        <fullName evidence="4">Cleavage and polyadenylation specificity factor 100 kDa subunit</fullName>
    </alternativeName>
</protein>
<dbReference type="SMART" id="SM01027">
    <property type="entry name" value="Beta-Casp"/>
    <property type="match status" value="1"/>
</dbReference>
<dbReference type="EMBL" id="JAWDJX010000002">
    <property type="protein sequence ID" value="KAK3058299.1"/>
    <property type="molecule type" value="Genomic_DNA"/>
</dbReference>
<evidence type="ECO:0000256" key="3">
    <source>
        <dbReference type="ARBA" id="ARBA00023242"/>
    </source>
</evidence>
<feature type="compositionally biased region" description="Acidic residues" evidence="5">
    <location>
        <begin position="501"/>
        <end position="520"/>
    </location>
</feature>
<organism evidence="7 8">
    <name type="scientific">Extremus antarcticus</name>
    <dbReference type="NCBI Taxonomy" id="702011"/>
    <lineage>
        <taxon>Eukaryota</taxon>
        <taxon>Fungi</taxon>
        <taxon>Dikarya</taxon>
        <taxon>Ascomycota</taxon>
        <taxon>Pezizomycotina</taxon>
        <taxon>Dothideomycetes</taxon>
        <taxon>Dothideomycetidae</taxon>
        <taxon>Mycosphaerellales</taxon>
        <taxon>Extremaceae</taxon>
        <taxon>Extremus</taxon>
    </lineage>
</organism>
<sequence>MFTFTPLLGAQSRSPASQSLLELDGGVKILVDVGWDDSFNSTKLQALEKHVSALSIVLLTHATIEHIGAYAHCCKHVPGFSRVPCYATTPVMNMGRTLMLDIYGSSPNAASTIPRDGIYTSPVSATAGDAANLLLQAPTADEIGSCFALINPLKYSQPHQPIPSPFSPPLGGLTVTAYSAGHTLGGTLWHIQHGLESIIYASDWNLGRENFLPGAAWLSSGDGGEVLEALHRPTALICSSRGVERAEAIAKRDRDARLVGLIRETVAQGGKVLIPTDSSSRVLELAFLLNCTWRDNIDGPHADTYRNARIYMASKSSKTSVRYLQSMLEWTDDNVARNAEAAMQRGDAQGSGSNPLEWKFVHQMERRSQVEKALSRNKPCVMLASDASMEWGLSSQALRTLADNQKNLVILTETACQAAEGRKGVGRQLWELYESQGHGASKSGAKVVNTDGHAVEIKVSNVEPLTTDENMVYQQYMARQRQMHSSLQGDTTLNGDTTADLGDDQASESSESEDEDEDEEHQGRAFNVSAQLTQSKRKTGPLNDAELGVNILLRGKNVHDYDVRNKRGREKMFPFVAHRNRNDEFGDVIKPEEYLRAEERDDVDGVDMKATNGGGPDGNAPVGQKRKWDDAANGKRDREPKVQHKRVKSEEKRAPDDIDDVIARLTGESGGAGGASNGIGEEGDSDSDESEYEPEDDEAAEPKKITFTTQSLTLNLRLAYVDFSGLYRLNDLQGLIGRINPRKLIVTGGDASETRLLADTCRAVENGKAVGEIFTPVDGDVVDASVDTNAWTVKLTRQLVRRLNWKDLGTDKPSIAAISGILGSEPTEDALKSDPDDEAAKKKLKLTKVDQPLPATSTLSLPILDILATHSTTHHQRAAQPVHVGDLRLAEIRAAVQAQGHTAEFRGGGTLLVDGTVIVRKSPTSGSLEVEAANAALSMPGWRTKTNEGTFYAVKRVIYERLAVVVGGV</sequence>
<evidence type="ECO:0000256" key="2">
    <source>
        <dbReference type="ARBA" id="ARBA00022664"/>
    </source>
</evidence>
<proteinExistence type="inferred from homology"/>
<accession>A0AAJ0GIP0</accession>
<evidence type="ECO:0000256" key="1">
    <source>
        <dbReference type="ARBA" id="ARBA00004123"/>
    </source>
</evidence>
<evidence type="ECO:0000256" key="4">
    <source>
        <dbReference type="RuleBase" id="RU365006"/>
    </source>
</evidence>
<feature type="region of interest" description="Disordered" evidence="5">
    <location>
        <begin position="482"/>
        <end position="541"/>
    </location>
</feature>
<evidence type="ECO:0000256" key="5">
    <source>
        <dbReference type="SAM" id="MobiDB-lite"/>
    </source>
</evidence>
<dbReference type="Gene3D" id="3.60.15.10">
    <property type="entry name" value="Ribonuclease Z/Hydroxyacylglutathione hydrolase-like"/>
    <property type="match status" value="1"/>
</dbReference>
<evidence type="ECO:0000313" key="7">
    <source>
        <dbReference type="EMBL" id="KAK3058299.1"/>
    </source>
</evidence>
<comment type="caution">
    <text evidence="7">The sequence shown here is derived from an EMBL/GenBank/DDBJ whole genome shotgun (WGS) entry which is preliminary data.</text>
</comment>
<dbReference type="PANTHER" id="PTHR45922">
    <property type="entry name" value="CLEAVAGE AND POLYADENYLATION SPECIFICITY FACTOR SUBUNIT 2"/>
    <property type="match status" value="1"/>
</dbReference>
<feature type="compositionally biased region" description="Acidic residues" evidence="5">
    <location>
        <begin position="681"/>
        <end position="699"/>
    </location>
</feature>
<keyword evidence="8" id="KW-1185">Reference proteome</keyword>
<evidence type="ECO:0000313" key="8">
    <source>
        <dbReference type="Proteomes" id="UP001271007"/>
    </source>
</evidence>
<dbReference type="InterPro" id="IPR022712">
    <property type="entry name" value="Beta_Casp"/>
</dbReference>
<dbReference type="CDD" id="cd16293">
    <property type="entry name" value="CPSF2-like_MBL-fold"/>
    <property type="match status" value="1"/>
</dbReference>
<dbReference type="InterPro" id="IPR035639">
    <property type="entry name" value="CPSF2_MBL"/>
</dbReference>
<dbReference type="InterPro" id="IPR027075">
    <property type="entry name" value="CPSF2"/>
</dbReference>
<dbReference type="GO" id="GO:0006397">
    <property type="term" value="P:mRNA processing"/>
    <property type="evidence" value="ECO:0007669"/>
    <property type="project" value="UniProtKB-KW"/>
</dbReference>
<dbReference type="InterPro" id="IPR001279">
    <property type="entry name" value="Metallo-B-lactamas"/>
</dbReference>
<dbReference type="Pfam" id="PF10996">
    <property type="entry name" value="Beta-Casp"/>
    <property type="match status" value="1"/>
</dbReference>
<keyword evidence="4" id="KW-0694">RNA-binding</keyword>
<dbReference type="InterPro" id="IPR036866">
    <property type="entry name" value="RibonucZ/Hydroxyglut_hydro"/>
</dbReference>
<dbReference type="GO" id="GO:0005847">
    <property type="term" value="C:mRNA cleavage and polyadenylation specificity factor complex"/>
    <property type="evidence" value="ECO:0007669"/>
    <property type="project" value="InterPro"/>
</dbReference>